<evidence type="ECO:0000313" key="2">
    <source>
        <dbReference type="EMBL" id="KFB42303.1"/>
    </source>
</evidence>
<evidence type="ECO:0000256" key="1">
    <source>
        <dbReference type="SAM" id="MobiDB-lite"/>
    </source>
</evidence>
<proteinExistence type="predicted"/>
<keyword evidence="4" id="KW-1185">Reference proteome</keyword>
<dbReference type="AlphaFoldDB" id="A0A084VWF9"/>
<sequence length="73" mass="8145">MSSSWLITNVRSCKRMHETGESTQAEKIRSPFECREVRSIPAIQSRAVSVGGKNYKPFPTVRHGKPRGWDAGG</sequence>
<dbReference type="Proteomes" id="UP000030765">
    <property type="component" value="Unassembled WGS sequence"/>
</dbReference>
<evidence type="ECO:0000313" key="4">
    <source>
        <dbReference type="Proteomes" id="UP000030765"/>
    </source>
</evidence>
<reference evidence="2 4" key="1">
    <citation type="journal article" date="2014" name="BMC Genomics">
        <title>Genome sequence of Anopheles sinensis provides insight into genetics basis of mosquito competence for malaria parasites.</title>
        <authorList>
            <person name="Zhou D."/>
            <person name="Zhang D."/>
            <person name="Ding G."/>
            <person name="Shi L."/>
            <person name="Hou Q."/>
            <person name="Ye Y."/>
            <person name="Xu Y."/>
            <person name="Zhou H."/>
            <person name="Xiong C."/>
            <person name="Li S."/>
            <person name="Yu J."/>
            <person name="Hong S."/>
            <person name="Yu X."/>
            <person name="Zou P."/>
            <person name="Chen C."/>
            <person name="Chang X."/>
            <person name="Wang W."/>
            <person name="Lv Y."/>
            <person name="Sun Y."/>
            <person name="Ma L."/>
            <person name="Shen B."/>
            <person name="Zhu C."/>
        </authorList>
    </citation>
    <scope>NUCLEOTIDE SEQUENCE [LARGE SCALE GENOMIC DNA]</scope>
</reference>
<dbReference type="EMBL" id="ATLV01017583">
    <property type="status" value="NOT_ANNOTATED_CDS"/>
    <property type="molecule type" value="Genomic_DNA"/>
</dbReference>
<accession>A0A084VWF9</accession>
<feature type="region of interest" description="Disordered" evidence="1">
    <location>
        <begin position="51"/>
        <end position="73"/>
    </location>
</feature>
<organism evidence="2">
    <name type="scientific">Anopheles sinensis</name>
    <name type="common">Mosquito</name>
    <dbReference type="NCBI Taxonomy" id="74873"/>
    <lineage>
        <taxon>Eukaryota</taxon>
        <taxon>Metazoa</taxon>
        <taxon>Ecdysozoa</taxon>
        <taxon>Arthropoda</taxon>
        <taxon>Hexapoda</taxon>
        <taxon>Insecta</taxon>
        <taxon>Pterygota</taxon>
        <taxon>Neoptera</taxon>
        <taxon>Endopterygota</taxon>
        <taxon>Diptera</taxon>
        <taxon>Nematocera</taxon>
        <taxon>Culicoidea</taxon>
        <taxon>Culicidae</taxon>
        <taxon>Anophelinae</taxon>
        <taxon>Anopheles</taxon>
    </lineage>
</organism>
<reference evidence="3" key="2">
    <citation type="submission" date="2020-05" db="UniProtKB">
        <authorList>
            <consortium name="EnsemblMetazoa"/>
        </authorList>
    </citation>
    <scope>IDENTIFICATION</scope>
</reference>
<gene>
    <name evidence="2" type="ORF">ZHAS_00009988</name>
</gene>
<dbReference type="EMBL" id="KE525174">
    <property type="protein sequence ID" value="KFB42303.1"/>
    <property type="molecule type" value="Genomic_DNA"/>
</dbReference>
<name>A0A084VWF9_ANOSI</name>
<dbReference type="EnsemblMetazoa" id="ASIC009988-RA">
    <property type="protein sequence ID" value="ASIC009988-PA"/>
    <property type="gene ID" value="ASIC009988"/>
</dbReference>
<evidence type="ECO:0000313" key="3">
    <source>
        <dbReference type="EnsemblMetazoa" id="ASIC009988-PA"/>
    </source>
</evidence>
<protein>
    <submittedName>
        <fullName evidence="2 3">Uncharacterized protein</fullName>
    </submittedName>
</protein>
<dbReference type="VEuPathDB" id="VectorBase:ASIC009988"/>